<dbReference type="PANTHER" id="PTHR11567:SF25">
    <property type="entry name" value="PROTEIN FRA10AC1"/>
    <property type="match status" value="1"/>
</dbReference>
<protein>
    <recommendedName>
        <fullName evidence="3">Protein FRA10AC1</fullName>
    </recommendedName>
</protein>
<dbReference type="AlphaFoldDB" id="U5ERU5"/>
<evidence type="ECO:0008006" key="3">
    <source>
        <dbReference type="Google" id="ProtNLM"/>
    </source>
</evidence>
<dbReference type="EMBL" id="GANO01003566">
    <property type="protein sequence ID" value="JAB56305.1"/>
    <property type="molecule type" value="mRNA"/>
</dbReference>
<reference evidence="2" key="1">
    <citation type="journal article" date="2014" name="Insect Biochem. Mol. Biol.">
        <title>An insight into the sialome of the frog biting fly, Corethrella appendiculata.</title>
        <authorList>
            <person name="Ribeiro J.M.C."/>
            <person name="Chagas A.C."/>
            <person name="Pham V.M."/>
            <person name="Lounibos L.P."/>
            <person name="Calvo E."/>
        </authorList>
    </citation>
    <scope>NUCLEOTIDE SEQUENCE</scope>
    <source>
        <tissue evidence="2">Salivary glands</tissue>
    </source>
</reference>
<dbReference type="InterPro" id="IPR050645">
    <property type="entry name" value="Histidine_acid_phosphatase"/>
</dbReference>
<feature type="compositionally biased region" description="Polar residues" evidence="1">
    <location>
        <begin position="212"/>
        <end position="227"/>
    </location>
</feature>
<sequence length="244" mass="28565">MSRRFLSHLNPYELHKHLINEYILIKPGATKFLNERDKTKDKTDFDIIKENHKFLWNADSDDGELSWEKRLAKKYYDKLFKEYCISDLSRYKENKIALRWRVEKELIAGKGQFVCGNKVCGNSEELRTWEVNFGYHEDGEKKNALVKLRLCPSCSQKLNYHSKKREIKRLKKRIKSSRENDTIEEHEGESSSASSSIRNSQSSERDSDKDSAIQSTSHSSITENSLNHPEDDNIWTKATTVEEK</sequence>
<dbReference type="GO" id="GO:0016791">
    <property type="term" value="F:phosphatase activity"/>
    <property type="evidence" value="ECO:0007669"/>
    <property type="project" value="TreeGrafter"/>
</dbReference>
<feature type="compositionally biased region" description="Low complexity" evidence="1">
    <location>
        <begin position="190"/>
        <end position="202"/>
    </location>
</feature>
<feature type="compositionally biased region" description="Basic and acidic residues" evidence="1">
    <location>
        <begin position="176"/>
        <end position="189"/>
    </location>
</feature>
<dbReference type="PANTHER" id="PTHR11567">
    <property type="entry name" value="ACID PHOSPHATASE-RELATED"/>
    <property type="match status" value="1"/>
</dbReference>
<dbReference type="InterPro" id="IPR019129">
    <property type="entry name" value="Folate-sensitive_fs_Fra10Ac1"/>
</dbReference>
<evidence type="ECO:0000313" key="2">
    <source>
        <dbReference type="EMBL" id="JAB56305.1"/>
    </source>
</evidence>
<accession>U5ERU5</accession>
<evidence type="ECO:0000256" key="1">
    <source>
        <dbReference type="SAM" id="MobiDB-lite"/>
    </source>
</evidence>
<organism evidence="2">
    <name type="scientific">Corethrella appendiculata</name>
    <dbReference type="NCBI Taxonomy" id="1370023"/>
    <lineage>
        <taxon>Eukaryota</taxon>
        <taxon>Metazoa</taxon>
        <taxon>Ecdysozoa</taxon>
        <taxon>Arthropoda</taxon>
        <taxon>Hexapoda</taxon>
        <taxon>Insecta</taxon>
        <taxon>Pterygota</taxon>
        <taxon>Neoptera</taxon>
        <taxon>Endopterygota</taxon>
        <taxon>Diptera</taxon>
        <taxon>Nematocera</taxon>
        <taxon>Culicoidea</taxon>
        <taxon>Chaoboridae</taxon>
        <taxon>Corethrella</taxon>
    </lineage>
</organism>
<proteinExistence type="evidence at transcript level"/>
<dbReference type="Pfam" id="PF09725">
    <property type="entry name" value="Fra10Ac1"/>
    <property type="match status" value="1"/>
</dbReference>
<feature type="non-terminal residue" evidence="2">
    <location>
        <position position="244"/>
    </location>
</feature>
<name>U5ERU5_9DIPT</name>
<feature type="region of interest" description="Disordered" evidence="1">
    <location>
        <begin position="169"/>
        <end position="244"/>
    </location>
</feature>